<organism evidence="2 3">
    <name type="scientific">Stereocaulon virgatum</name>
    <dbReference type="NCBI Taxonomy" id="373712"/>
    <lineage>
        <taxon>Eukaryota</taxon>
        <taxon>Fungi</taxon>
        <taxon>Dikarya</taxon>
        <taxon>Ascomycota</taxon>
        <taxon>Pezizomycotina</taxon>
        <taxon>Lecanoromycetes</taxon>
        <taxon>OSLEUM clade</taxon>
        <taxon>Lecanoromycetidae</taxon>
        <taxon>Lecanorales</taxon>
        <taxon>Lecanorineae</taxon>
        <taxon>Stereocaulaceae</taxon>
        <taxon>Stereocaulon</taxon>
    </lineage>
</organism>
<feature type="compositionally biased region" description="Basic and acidic residues" evidence="1">
    <location>
        <begin position="330"/>
        <end position="344"/>
    </location>
</feature>
<feature type="compositionally biased region" description="Basic and acidic residues" evidence="1">
    <location>
        <begin position="237"/>
        <end position="247"/>
    </location>
</feature>
<keyword evidence="3" id="KW-1185">Reference proteome</keyword>
<evidence type="ECO:0000313" key="3">
    <source>
        <dbReference type="Proteomes" id="UP001590950"/>
    </source>
</evidence>
<comment type="caution">
    <text evidence="2">The sequence shown here is derived from an EMBL/GenBank/DDBJ whole genome shotgun (WGS) entry which is preliminary data.</text>
</comment>
<accession>A0ABR4AEW2</accession>
<feature type="region of interest" description="Disordered" evidence="1">
    <location>
        <begin position="303"/>
        <end position="361"/>
    </location>
</feature>
<dbReference type="Pfam" id="PF04177">
    <property type="entry name" value="TAP42"/>
    <property type="match status" value="1"/>
</dbReference>
<dbReference type="EMBL" id="JBEFKJ010000009">
    <property type="protein sequence ID" value="KAL2044308.1"/>
    <property type="molecule type" value="Genomic_DNA"/>
</dbReference>
<evidence type="ECO:0008006" key="4">
    <source>
        <dbReference type="Google" id="ProtNLM"/>
    </source>
</evidence>
<feature type="region of interest" description="Disordered" evidence="1">
    <location>
        <begin position="237"/>
        <end position="266"/>
    </location>
</feature>
<name>A0ABR4AEW2_9LECA</name>
<sequence>MVKSTMESQSNIRTLFAAAKAQRKHLEQTSDPTSTLYQENLKAAIANLEECRNIGDRISLFSLNETEEDIASGDLQYLLTDYYLADLVSKDCVSSRKAVLRRAQEAFERYLSLLDAYRMLSNNDRKLFERYIDSRDDFSLTSTNDPSTRRDVKIARFKQEQELKLKLEFIAKVPLELRGDDATLRELCLAEVELCVHHTFHALDQTAQELKILALMPPTPPADPEQRGADYRERMGQRKDQYSDRLDGPISRLVNDGKAGPILDKDGKPLRPFTLLDSRQRLRDGVFRPDHSLPTMTIDEYLDEEKRRGGMIDGGGEQSGRPTEPDEDNLDKADAETMKAREWDEFTEANAKGSGNTMNRG</sequence>
<proteinExistence type="predicted"/>
<dbReference type="InterPro" id="IPR038511">
    <property type="entry name" value="TAP42/TAP46-like_sf"/>
</dbReference>
<reference evidence="2 3" key="1">
    <citation type="submission" date="2024-09" db="EMBL/GenBank/DDBJ databases">
        <title>Rethinking Asexuality: The Enigmatic Case of Functional Sexual Genes in Lepraria (Stereocaulaceae).</title>
        <authorList>
            <person name="Doellman M."/>
            <person name="Sun Y."/>
            <person name="Barcenas-Pena A."/>
            <person name="Lumbsch H.T."/>
            <person name="Grewe F."/>
        </authorList>
    </citation>
    <scope>NUCLEOTIDE SEQUENCE [LARGE SCALE GENOMIC DNA]</scope>
    <source>
        <strain evidence="2 3">Mercado 3170</strain>
    </source>
</reference>
<evidence type="ECO:0000256" key="1">
    <source>
        <dbReference type="SAM" id="MobiDB-lite"/>
    </source>
</evidence>
<dbReference type="Proteomes" id="UP001590950">
    <property type="component" value="Unassembled WGS sequence"/>
</dbReference>
<dbReference type="PANTHER" id="PTHR10933:SF9">
    <property type="entry name" value="IMMUNOGLOBULIN-BINDING PROTEIN 1"/>
    <property type="match status" value="1"/>
</dbReference>
<gene>
    <name evidence="2" type="ORF">N7G274_003013</name>
</gene>
<dbReference type="InterPro" id="IPR007304">
    <property type="entry name" value="TAP46-like"/>
</dbReference>
<protein>
    <recommendedName>
        <fullName evidence="4">TAP42-like protein</fullName>
    </recommendedName>
</protein>
<dbReference type="Gene3D" id="1.25.40.540">
    <property type="entry name" value="TAP42-like family"/>
    <property type="match status" value="1"/>
</dbReference>
<dbReference type="PANTHER" id="PTHR10933">
    <property type="entry name" value="IMMUNOGLOBULIN-BINDING PROTEIN 1"/>
    <property type="match status" value="1"/>
</dbReference>
<evidence type="ECO:0000313" key="2">
    <source>
        <dbReference type="EMBL" id="KAL2044308.1"/>
    </source>
</evidence>